<evidence type="ECO:0000313" key="3">
    <source>
        <dbReference type="Proteomes" id="UP000886856"/>
    </source>
</evidence>
<keyword evidence="1" id="KW-0812">Transmembrane</keyword>
<protein>
    <submittedName>
        <fullName evidence="2">Uncharacterized protein</fullName>
    </submittedName>
</protein>
<sequence>MTATWNVLKYPMLTLLVVVEFFIIASFSTTPVEHSLLMWLVTGIAFAMYDESVKENEKKNRSDN</sequence>
<keyword evidence="1" id="KW-1133">Transmembrane helix</keyword>
<accession>A0A9D2KXQ0</accession>
<feature type="transmembrane region" description="Helical" evidence="1">
    <location>
        <begin position="12"/>
        <end position="30"/>
    </location>
</feature>
<reference evidence="2" key="1">
    <citation type="journal article" date="2021" name="PeerJ">
        <title>Extensive microbial diversity within the chicken gut microbiome revealed by metagenomics and culture.</title>
        <authorList>
            <person name="Gilroy R."/>
            <person name="Ravi A."/>
            <person name="Getino M."/>
            <person name="Pursley I."/>
            <person name="Horton D.L."/>
            <person name="Alikhan N.F."/>
            <person name="Baker D."/>
            <person name="Gharbi K."/>
            <person name="Hall N."/>
            <person name="Watson M."/>
            <person name="Adriaenssens E.M."/>
            <person name="Foster-Nyarko E."/>
            <person name="Jarju S."/>
            <person name="Secka A."/>
            <person name="Antonio M."/>
            <person name="Oren A."/>
            <person name="Chaudhuri R.R."/>
            <person name="La Ragione R."/>
            <person name="Hildebrand F."/>
            <person name="Pallen M.J."/>
        </authorList>
    </citation>
    <scope>NUCLEOTIDE SEQUENCE</scope>
    <source>
        <strain evidence="2">CHK171-505</strain>
    </source>
</reference>
<dbReference type="Proteomes" id="UP000886856">
    <property type="component" value="Unassembled WGS sequence"/>
</dbReference>
<dbReference type="AlphaFoldDB" id="A0A9D2KXQ0"/>
<organism evidence="2 3">
    <name type="scientific">Candidatus Jeotgalibaca merdavium</name>
    <dbReference type="NCBI Taxonomy" id="2838627"/>
    <lineage>
        <taxon>Bacteria</taxon>
        <taxon>Bacillati</taxon>
        <taxon>Bacillota</taxon>
        <taxon>Bacilli</taxon>
        <taxon>Lactobacillales</taxon>
        <taxon>Carnobacteriaceae</taxon>
        <taxon>Jeotgalibaca</taxon>
    </lineage>
</organism>
<comment type="caution">
    <text evidence="2">The sequence shown here is derived from an EMBL/GenBank/DDBJ whole genome shotgun (WGS) entry which is preliminary data.</text>
</comment>
<proteinExistence type="predicted"/>
<gene>
    <name evidence="2" type="ORF">H9948_08165</name>
</gene>
<dbReference type="EMBL" id="DWYW01000187">
    <property type="protein sequence ID" value="HJA90748.1"/>
    <property type="molecule type" value="Genomic_DNA"/>
</dbReference>
<reference evidence="2" key="2">
    <citation type="submission" date="2021-04" db="EMBL/GenBank/DDBJ databases">
        <authorList>
            <person name="Gilroy R."/>
        </authorList>
    </citation>
    <scope>NUCLEOTIDE SEQUENCE</scope>
    <source>
        <strain evidence="2">CHK171-505</strain>
    </source>
</reference>
<evidence type="ECO:0000256" key="1">
    <source>
        <dbReference type="SAM" id="Phobius"/>
    </source>
</evidence>
<keyword evidence="1" id="KW-0472">Membrane</keyword>
<evidence type="ECO:0000313" key="2">
    <source>
        <dbReference type="EMBL" id="HJA90748.1"/>
    </source>
</evidence>
<name>A0A9D2KXQ0_9LACT</name>